<protein>
    <submittedName>
        <fullName evidence="1">Uncharacterized protein</fullName>
    </submittedName>
</protein>
<reference evidence="1" key="1">
    <citation type="journal article" date="2014" name="Front. Microbiol.">
        <title>High frequency of phylogenetically diverse reductive dehalogenase-homologous genes in deep subseafloor sedimentary metagenomes.</title>
        <authorList>
            <person name="Kawai M."/>
            <person name="Futagami T."/>
            <person name="Toyoda A."/>
            <person name="Takaki Y."/>
            <person name="Nishi S."/>
            <person name="Hori S."/>
            <person name="Arai W."/>
            <person name="Tsubouchi T."/>
            <person name="Morono Y."/>
            <person name="Uchiyama I."/>
            <person name="Ito T."/>
            <person name="Fujiyama A."/>
            <person name="Inagaki F."/>
            <person name="Takami H."/>
        </authorList>
    </citation>
    <scope>NUCLEOTIDE SEQUENCE</scope>
    <source>
        <strain evidence="1">Expedition CK06-06</strain>
    </source>
</reference>
<evidence type="ECO:0000313" key="1">
    <source>
        <dbReference type="EMBL" id="GAG05158.1"/>
    </source>
</evidence>
<gene>
    <name evidence="1" type="ORF">S01H1_40323</name>
</gene>
<comment type="caution">
    <text evidence="1">The sequence shown here is derived from an EMBL/GenBank/DDBJ whole genome shotgun (WGS) entry which is preliminary data.</text>
</comment>
<dbReference type="EMBL" id="BARS01025528">
    <property type="protein sequence ID" value="GAG05158.1"/>
    <property type="molecule type" value="Genomic_DNA"/>
</dbReference>
<name>X0UXX7_9ZZZZ</name>
<proteinExistence type="predicted"/>
<feature type="non-terminal residue" evidence="1">
    <location>
        <position position="1"/>
    </location>
</feature>
<dbReference type="AlphaFoldDB" id="X0UXX7"/>
<organism evidence="1">
    <name type="scientific">marine sediment metagenome</name>
    <dbReference type="NCBI Taxonomy" id="412755"/>
    <lineage>
        <taxon>unclassified sequences</taxon>
        <taxon>metagenomes</taxon>
        <taxon>ecological metagenomes</taxon>
    </lineage>
</organism>
<accession>X0UXX7</accession>
<sequence>QLIATSIRPFELKPMPHFTEPERPFTYRDHFIGIWNSINKDYQWEMNPWVWVYNFKLKEIPNE</sequence>